<gene>
    <name evidence="2" type="ORF">C3Y92_11795</name>
</gene>
<dbReference type="KEGG" id="dcb:C3Y92_11795"/>
<dbReference type="RefSeq" id="WP_015861225.1">
    <property type="nucleotide sequence ID" value="NZ_CP026538.1"/>
</dbReference>
<organism evidence="2 3">
    <name type="scientific">Solidesulfovibrio carbinolicus</name>
    <dbReference type="NCBI Taxonomy" id="296842"/>
    <lineage>
        <taxon>Bacteria</taxon>
        <taxon>Pseudomonadati</taxon>
        <taxon>Thermodesulfobacteriota</taxon>
        <taxon>Desulfovibrionia</taxon>
        <taxon>Desulfovibrionales</taxon>
        <taxon>Desulfovibrionaceae</taxon>
        <taxon>Solidesulfovibrio</taxon>
    </lineage>
</organism>
<dbReference type="OrthoDB" id="5454202at2"/>
<name>A0A4P6HLJ3_9BACT</name>
<proteinExistence type="predicted"/>
<evidence type="ECO:0000313" key="2">
    <source>
        <dbReference type="EMBL" id="QAZ67865.1"/>
    </source>
</evidence>
<protein>
    <submittedName>
        <fullName evidence="2">Uncharacterized protein</fullName>
    </submittedName>
</protein>
<feature type="chain" id="PRO_5020209083" evidence="1">
    <location>
        <begin position="22"/>
        <end position="188"/>
    </location>
</feature>
<dbReference type="InterPro" id="IPR011250">
    <property type="entry name" value="OMP/PagP_B-barrel"/>
</dbReference>
<keyword evidence="1" id="KW-0732">Signal</keyword>
<dbReference type="AlphaFoldDB" id="A0A4P6HLJ3"/>
<dbReference type="Gene3D" id="2.40.160.20">
    <property type="match status" value="1"/>
</dbReference>
<feature type="signal peptide" evidence="1">
    <location>
        <begin position="1"/>
        <end position="21"/>
    </location>
</feature>
<reference evidence="2 3" key="1">
    <citation type="submission" date="2018-02" db="EMBL/GenBank/DDBJ databases">
        <title>Genome sequence of Desulfovibrio carbinolicus DSM 3852.</title>
        <authorList>
            <person name="Wilbanks E."/>
            <person name="Skennerton C.T."/>
            <person name="Orphan V.J."/>
        </authorList>
    </citation>
    <scope>NUCLEOTIDE SEQUENCE [LARGE SCALE GENOMIC DNA]</scope>
    <source>
        <strain evidence="2 3">DSM 3852</strain>
    </source>
</reference>
<dbReference type="Proteomes" id="UP000293296">
    <property type="component" value="Chromosome"/>
</dbReference>
<keyword evidence="3" id="KW-1185">Reference proteome</keyword>
<dbReference type="EMBL" id="CP026538">
    <property type="protein sequence ID" value="QAZ67865.1"/>
    <property type="molecule type" value="Genomic_DNA"/>
</dbReference>
<evidence type="ECO:0000256" key="1">
    <source>
        <dbReference type="SAM" id="SignalP"/>
    </source>
</evidence>
<dbReference type="SUPFAM" id="SSF56925">
    <property type="entry name" value="OMPA-like"/>
    <property type="match status" value="1"/>
</dbReference>
<evidence type="ECO:0000313" key="3">
    <source>
        <dbReference type="Proteomes" id="UP000293296"/>
    </source>
</evidence>
<sequence length="188" mass="18913">MNRAIATLLAAFAALAPPALAAAQEYTQGTSYVEPRGGVYATTNPNVNVVGTYGGAAGHYVADGVAIEAEGLGYAVDQTTKTPTPLGMASRQETTNAAGVAAMARWNFVRTPKGTLFVGAGGGGVFSDKELPYNGSKQAGTGQADLGASVALGKNVSLKAAGRYQHLGAFSDNGVNSVGGNIGLKISF</sequence>
<accession>A0A4P6HLJ3</accession>